<dbReference type="Proteomes" id="UP001159042">
    <property type="component" value="Unassembled WGS sequence"/>
</dbReference>
<proteinExistence type="predicted"/>
<feature type="domain" description="YqaJ viral recombinase" evidence="1">
    <location>
        <begin position="12"/>
        <end position="100"/>
    </location>
</feature>
<dbReference type="Gene3D" id="3.90.320.10">
    <property type="match status" value="1"/>
</dbReference>
<gene>
    <name evidence="2" type="ORF">NQ315_014369</name>
</gene>
<accession>A0AAV8V7N2</accession>
<dbReference type="AlphaFoldDB" id="A0AAV8V7N2"/>
<sequence length="151" mass="17353">MEKNLGAARQFITEPIRRGLLLEEEVLKEVGELRKLKTQRCELLLDKHFPLFGASPDGLKDELCIEVKCPYSEKTVKNYISDGTVNQKYLAQMQLQMLFSKRTRGLLCVAALNFEQSRDLQIKEVTFDENFCFNLMGAAQSFWNAAIFPKL</sequence>
<dbReference type="EMBL" id="JANEYG010000336">
    <property type="protein sequence ID" value="KAJ8910198.1"/>
    <property type="molecule type" value="Genomic_DNA"/>
</dbReference>
<evidence type="ECO:0000259" key="1">
    <source>
        <dbReference type="Pfam" id="PF09588"/>
    </source>
</evidence>
<dbReference type="SUPFAM" id="SSF52980">
    <property type="entry name" value="Restriction endonuclease-like"/>
    <property type="match status" value="1"/>
</dbReference>
<dbReference type="GO" id="GO:0006281">
    <property type="term" value="P:DNA repair"/>
    <property type="evidence" value="ECO:0007669"/>
    <property type="project" value="UniProtKB-ARBA"/>
</dbReference>
<dbReference type="InterPro" id="IPR019080">
    <property type="entry name" value="YqaJ_viral_recombinase"/>
</dbReference>
<comment type="caution">
    <text evidence="2">The sequence shown here is derived from an EMBL/GenBank/DDBJ whole genome shotgun (WGS) entry which is preliminary data.</text>
</comment>
<organism evidence="2 3">
    <name type="scientific">Exocentrus adspersus</name>
    <dbReference type="NCBI Taxonomy" id="1586481"/>
    <lineage>
        <taxon>Eukaryota</taxon>
        <taxon>Metazoa</taxon>
        <taxon>Ecdysozoa</taxon>
        <taxon>Arthropoda</taxon>
        <taxon>Hexapoda</taxon>
        <taxon>Insecta</taxon>
        <taxon>Pterygota</taxon>
        <taxon>Neoptera</taxon>
        <taxon>Endopterygota</taxon>
        <taxon>Coleoptera</taxon>
        <taxon>Polyphaga</taxon>
        <taxon>Cucujiformia</taxon>
        <taxon>Chrysomeloidea</taxon>
        <taxon>Cerambycidae</taxon>
        <taxon>Lamiinae</taxon>
        <taxon>Acanthocinini</taxon>
        <taxon>Exocentrus</taxon>
    </lineage>
</organism>
<reference evidence="2 3" key="1">
    <citation type="journal article" date="2023" name="Insect Mol. Biol.">
        <title>Genome sequencing provides insights into the evolution of gene families encoding plant cell wall-degrading enzymes in longhorned beetles.</title>
        <authorList>
            <person name="Shin N.R."/>
            <person name="Okamura Y."/>
            <person name="Kirsch R."/>
            <person name="Pauchet Y."/>
        </authorList>
    </citation>
    <scope>NUCLEOTIDE SEQUENCE [LARGE SCALE GENOMIC DNA]</scope>
    <source>
        <strain evidence="2">EAD_L_NR</strain>
    </source>
</reference>
<dbReference type="PANTHER" id="PTHR39953">
    <property type="entry name" value="RE54151P"/>
    <property type="match status" value="1"/>
</dbReference>
<evidence type="ECO:0000313" key="2">
    <source>
        <dbReference type="EMBL" id="KAJ8910198.1"/>
    </source>
</evidence>
<dbReference type="InterPro" id="IPR011335">
    <property type="entry name" value="Restrct_endonuc-II-like"/>
</dbReference>
<protein>
    <recommendedName>
        <fullName evidence="1">YqaJ viral recombinase domain-containing protein</fullName>
    </recommendedName>
</protein>
<keyword evidence="3" id="KW-1185">Reference proteome</keyword>
<dbReference type="PANTHER" id="PTHR39953:SF1">
    <property type="entry name" value="RE54151P"/>
    <property type="match status" value="1"/>
</dbReference>
<dbReference type="InterPro" id="IPR011604">
    <property type="entry name" value="PDDEXK-like_dom_sf"/>
</dbReference>
<evidence type="ECO:0000313" key="3">
    <source>
        <dbReference type="Proteomes" id="UP001159042"/>
    </source>
</evidence>
<dbReference type="Pfam" id="PF09588">
    <property type="entry name" value="YqaJ"/>
    <property type="match status" value="1"/>
</dbReference>
<name>A0AAV8V7N2_9CUCU</name>